<evidence type="ECO:0000313" key="2">
    <source>
        <dbReference type="EMBL" id="KAG5597859.1"/>
    </source>
</evidence>
<keyword evidence="1" id="KW-0732">Signal</keyword>
<name>A0A9J5YAW6_SOLCO</name>
<proteinExistence type="predicted"/>
<dbReference type="Proteomes" id="UP000824120">
    <property type="component" value="Chromosome 7"/>
</dbReference>
<protein>
    <recommendedName>
        <fullName evidence="4">Secreted protein</fullName>
    </recommendedName>
</protein>
<evidence type="ECO:0000256" key="1">
    <source>
        <dbReference type="SAM" id="SignalP"/>
    </source>
</evidence>
<evidence type="ECO:0000313" key="3">
    <source>
        <dbReference type="Proteomes" id="UP000824120"/>
    </source>
</evidence>
<evidence type="ECO:0008006" key="4">
    <source>
        <dbReference type="Google" id="ProtNLM"/>
    </source>
</evidence>
<accession>A0A9J5YAW6</accession>
<sequence>MTLSWVLLMRCAKLGSSDHTLLTQIPKKCKRNELHHLRVSNNQRVNKQITKLGIPCAHKHEHAQQTLYLHQLHTTEAP</sequence>
<organism evidence="2 3">
    <name type="scientific">Solanum commersonii</name>
    <name type="common">Commerson's wild potato</name>
    <name type="synonym">Commerson's nightshade</name>
    <dbReference type="NCBI Taxonomy" id="4109"/>
    <lineage>
        <taxon>Eukaryota</taxon>
        <taxon>Viridiplantae</taxon>
        <taxon>Streptophyta</taxon>
        <taxon>Embryophyta</taxon>
        <taxon>Tracheophyta</taxon>
        <taxon>Spermatophyta</taxon>
        <taxon>Magnoliopsida</taxon>
        <taxon>eudicotyledons</taxon>
        <taxon>Gunneridae</taxon>
        <taxon>Pentapetalae</taxon>
        <taxon>asterids</taxon>
        <taxon>lamiids</taxon>
        <taxon>Solanales</taxon>
        <taxon>Solanaceae</taxon>
        <taxon>Solanoideae</taxon>
        <taxon>Solaneae</taxon>
        <taxon>Solanum</taxon>
    </lineage>
</organism>
<dbReference type="EMBL" id="JACXVP010000007">
    <property type="protein sequence ID" value="KAG5597859.1"/>
    <property type="molecule type" value="Genomic_DNA"/>
</dbReference>
<dbReference type="AlphaFoldDB" id="A0A9J5YAW6"/>
<comment type="caution">
    <text evidence="2">The sequence shown here is derived from an EMBL/GenBank/DDBJ whole genome shotgun (WGS) entry which is preliminary data.</text>
</comment>
<keyword evidence="3" id="KW-1185">Reference proteome</keyword>
<feature type="signal peptide" evidence="1">
    <location>
        <begin position="1"/>
        <end position="17"/>
    </location>
</feature>
<reference evidence="2 3" key="1">
    <citation type="submission" date="2020-09" db="EMBL/GenBank/DDBJ databases">
        <title>De no assembly of potato wild relative species, Solanum commersonii.</title>
        <authorList>
            <person name="Cho K."/>
        </authorList>
    </citation>
    <scope>NUCLEOTIDE SEQUENCE [LARGE SCALE GENOMIC DNA]</scope>
    <source>
        <strain evidence="2">LZ3.2</strain>
        <tissue evidence="2">Leaf</tissue>
    </source>
</reference>
<feature type="chain" id="PRO_5039897427" description="Secreted protein" evidence="1">
    <location>
        <begin position="18"/>
        <end position="78"/>
    </location>
</feature>
<gene>
    <name evidence="2" type="ORF">H5410_039091</name>
</gene>